<keyword evidence="2" id="KW-0597">Phosphoprotein</keyword>
<dbReference type="InterPro" id="IPR036736">
    <property type="entry name" value="ACP-like_sf"/>
</dbReference>
<feature type="domain" description="PKS/mFAS DH" evidence="8">
    <location>
        <begin position="1344"/>
        <end position="1655"/>
    </location>
</feature>
<feature type="domain" description="Carrier" evidence="6">
    <location>
        <begin position="1725"/>
        <end position="1802"/>
    </location>
</feature>
<feature type="region of interest" description="C-terminal hotdog fold" evidence="5">
    <location>
        <begin position="1507"/>
        <end position="1655"/>
    </location>
</feature>
<dbReference type="InterPro" id="IPR030918">
    <property type="entry name" value="PT_fungal_PKS"/>
</dbReference>
<evidence type="ECO:0000256" key="4">
    <source>
        <dbReference type="ARBA" id="ARBA00023268"/>
    </source>
</evidence>
<dbReference type="SMART" id="SM00827">
    <property type="entry name" value="PKS_AT"/>
    <property type="match status" value="1"/>
</dbReference>
<dbReference type="FunFam" id="3.40.47.10:FF:000031">
    <property type="entry name" value="Sterigmatocystin biosynthesis polyketide synthase"/>
    <property type="match status" value="1"/>
</dbReference>
<dbReference type="Pfam" id="PF16073">
    <property type="entry name" value="SAT"/>
    <property type="match status" value="1"/>
</dbReference>
<dbReference type="InterPro" id="IPR018201">
    <property type="entry name" value="Ketoacyl_synth_AS"/>
</dbReference>
<feature type="domain" description="Ketosynthase family 3 (KS3)" evidence="7">
    <location>
        <begin position="412"/>
        <end position="846"/>
    </location>
</feature>
<dbReference type="PANTHER" id="PTHR43775:SF37">
    <property type="entry name" value="SI:DKEY-61P9.11"/>
    <property type="match status" value="1"/>
</dbReference>
<dbReference type="Gene3D" id="3.40.366.10">
    <property type="entry name" value="Malonyl-Coenzyme A Acyl Carrier Protein, domain 2"/>
    <property type="match status" value="2"/>
</dbReference>
<dbReference type="GO" id="GO:0044550">
    <property type="term" value="P:secondary metabolite biosynthetic process"/>
    <property type="evidence" value="ECO:0007669"/>
    <property type="project" value="TreeGrafter"/>
</dbReference>
<evidence type="ECO:0000256" key="1">
    <source>
        <dbReference type="ARBA" id="ARBA00022450"/>
    </source>
</evidence>
<protein>
    <submittedName>
        <fullName evidence="9">Ketoacyl-synt-domain-containing protein</fullName>
    </submittedName>
</protein>
<dbReference type="Pfam" id="PF00109">
    <property type="entry name" value="ketoacyl-synt"/>
    <property type="match status" value="1"/>
</dbReference>
<dbReference type="InterPro" id="IPR020806">
    <property type="entry name" value="PKS_PP-bd"/>
</dbReference>
<dbReference type="PANTHER" id="PTHR43775">
    <property type="entry name" value="FATTY ACID SYNTHASE"/>
    <property type="match status" value="1"/>
</dbReference>
<reference evidence="9 10" key="1">
    <citation type="submission" date="2016-10" db="EMBL/GenBank/DDBJ databases">
        <title>Draft genome sequence of Coniochaeta ligniaria NRRL30616, a lignocellulolytic fungus for bioabatement of inhibitors in plant biomass hydrolysates.</title>
        <authorList>
            <consortium name="DOE Joint Genome Institute"/>
            <person name="Jimenez D.J."/>
            <person name="Hector R.E."/>
            <person name="Riley R."/>
            <person name="Sun H."/>
            <person name="Grigoriev I.V."/>
            <person name="Van Elsas J.D."/>
            <person name="Nichols N.N."/>
        </authorList>
    </citation>
    <scope>NUCLEOTIDE SEQUENCE [LARGE SCALE GENOMIC DNA]</scope>
    <source>
        <strain evidence="9 10">NRRL 30616</strain>
    </source>
</reference>
<dbReference type="InterPro" id="IPR042104">
    <property type="entry name" value="PKS_dehydratase_sf"/>
</dbReference>
<evidence type="ECO:0000256" key="5">
    <source>
        <dbReference type="PROSITE-ProRule" id="PRU01363"/>
    </source>
</evidence>
<dbReference type="SUPFAM" id="SSF55048">
    <property type="entry name" value="Probable ACP-binding domain of malonyl-CoA ACP transacylase"/>
    <property type="match status" value="1"/>
</dbReference>
<evidence type="ECO:0000259" key="7">
    <source>
        <dbReference type="PROSITE" id="PS52004"/>
    </source>
</evidence>
<keyword evidence="10" id="KW-1185">Reference proteome</keyword>
<dbReference type="InterPro" id="IPR020841">
    <property type="entry name" value="PKS_Beta-ketoAc_synthase_dom"/>
</dbReference>
<keyword evidence="4" id="KW-0511">Multifunctional enzyme</keyword>
<dbReference type="Pfam" id="PF22621">
    <property type="entry name" value="CurL-like_PKS_C"/>
    <property type="match status" value="1"/>
</dbReference>
<dbReference type="InterPro" id="IPR014030">
    <property type="entry name" value="Ketoacyl_synth_N"/>
</dbReference>
<dbReference type="PROSITE" id="PS00606">
    <property type="entry name" value="KS3_1"/>
    <property type="match status" value="1"/>
</dbReference>
<dbReference type="PROSITE" id="PS52004">
    <property type="entry name" value="KS3_2"/>
    <property type="match status" value="1"/>
</dbReference>
<dbReference type="PROSITE" id="PS50075">
    <property type="entry name" value="CARRIER"/>
    <property type="match status" value="1"/>
</dbReference>
<dbReference type="Gene3D" id="3.10.129.110">
    <property type="entry name" value="Polyketide synthase dehydratase"/>
    <property type="match status" value="1"/>
</dbReference>
<dbReference type="GO" id="GO:0004312">
    <property type="term" value="F:fatty acid synthase activity"/>
    <property type="evidence" value="ECO:0007669"/>
    <property type="project" value="TreeGrafter"/>
</dbReference>
<dbReference type="OrthoDB" id="329835at2759"/>
<dbReference type="InterPro" id="IPR016035">
    <property type="entry name" value="Acyl_Trfase/lysoPLipase"/>
</dbReference>
<evidence type="ECO:0000313" key="9">
    <source>
        <dbReference type="EMBL" id="OIW25636.1"/>
    </source>
</evidence>
<dbReference type="Gene3D" id="3.40.47.10">
    <property type="match status" value="1"/>
</dbReference>
<dbReference type="InterPro" id="IPR050091">
    <property type="entry name" value="PKS_NRPS_Biosynth_Enz"/>
</dbReference>
<dbReference type="Pfam" id="PF00698">
    <property type="entry name" value="Acyl_transf_1"/>
    <property type="match status" value="1"/>
</dbReference>
<dbReference type="GO" id="GO:0006633">
    <property type="term" value="P:fatty acid biosynthetic process"/>
    <property type="evidence" value="ECO:0007669"/>
    <property type="project" value="InterPro"/>
</dbReference>
<dbReference type="GO" id="GO:0004315">
    <property type="term" value="F:3-oxoacyl-[acyl-carrier-protein] synthase activity"/>
    <property type="evidence" value="ECO:0007669"/>
    <property type="project" value="InterPro"/>
</dbReference>
<name>A0A1J7J8Y1_9PEZI</name>
<dbReference type="FunFam" id="3.40.366.10:FF:000017">
    <property type="entry name" value="Non-reducing polyketide synthase aptA"/>
    <property type="match status" value="1"/>
</dbReference>
<dbReference type="InterPro" id="IPR001227">
    <property type="entry name" value="Ac_transferase_dom_sf"/>
</dbReference>
<accession>A0A1J7J8Y1</accession>
<dbReference type="InterPro" id="IPR049900">
    <property type="entry name" value="PKS_mFAS_DH"/>
</dbReference>
<dbReference type="InParanoid" id="A0A1J7J8Y1"/>
<organism evidence="9 10">
    <name type="scientific">Coniochaeta ligniaria NRRL 30616</name>
    <dbReference type="NCBI Taxonomy" id="1408157"/>
    <lineage>
        <taxon>Eukaryota</taxon>
        <taxon>Fungi</taxon>
        <taxon>Dikarya</taxon>
        <taxon>Ascomycota</taxon>
        <taxon>Pezizomycotina</taxon>
        <taxon>Sordariomycetes</taxon>
        <taxon>Sordariomycetidae</taxon>
        <taxon>Coniochaetales</taxon>
        <taxon>Coniochaetaceae</taxon>
        <taxon>Coniochaeta</taxon>
    </lineage>
</organism>
<dbReference type="SUPFAM" id="SSF52151">
    <property type="entry name" value="FabD/lysophospholipase-like"/>
    <property type="match status" value="1"/>
</dbReference>
<dbReference type="STRING" id="1408157.A0A1J7J8Y1"/>
<dbReference type="InterPro" id="IPR016036">
    <property type="entry name" value="Malonyl_transacylase_ACP-bd"/>
</dbReference>
<dbReference type="NCBIfam" id="TIGR04532">
    <property type="entry name" value="PT_fungal_PKS"/>
    <property type="match status" value="1"/>
</dbReference>
<dbReference type="FunFam" id="3.10.129.110:FF:000001">
    <property type="entry name" value="Sterigmatocystin biosynthesis polyketide synthase"/>
    <property type="match status" value="1"/>
</dbReference>
<evidence type="ECO:0000259" key="6">
    <source>
        <dbReference type="PROSITE" id="PS50075"/>
    </source>
</evidence>
<dbReference type="SUPFAM" id="SSF47336">
    <property type="entry name" value="ACP-like"/>
    <property type="match status" value="1"/>
</dbReference>
<keyword evidence="1" id="KW-0596">Phosphopantetheine</keyword>
<evidence type="ECO:0000256" key="3">
    <source>
        <dbReference type="ARBA" id="ARBA00022679"/>
    </source>
</evidence>
<dbReference type="Pfam" id="PF00550">
    <property type="entry name" value="PP-binding"/>
    <property type="match status" value="1"/>
</dbReference>
<dbReference type="CDD" id="cd00833">
    <property type="entry name" value="PKS"/>
    <property type="match status" value="1"/>
</dbReference>
<dbReference type="InterPro" id="IPR014031">
    <property type="entry name" value="Ketoacyl_synth_C"/>
</dbReference>
<dbReference type="SMART" id="SM00823">
    <property type="entry name" value="PKS_PP"/>
    <property type="match status" value="1"/>
</dbReference>
<evidence type="ECO:0000259" key="8">
    <source>
        <dbReference type="PROSITE" id="PS52019"/>
    </source>
</evidence>
<proteinExistence type="predicted"/>
<dbReference type="EMBL" id="KV875101">
    <property type="protein sequence ID" value="OIW25636.1"/>
    <property type="molecule type" value="Genomic_DNA"/>
</dbReference>
<feature type="active site" description="Proton acceptor; for dehydratase activity" evidence="5">
    <location>
        <position position="1376"/>
    </location>
</feature>
<sequence>MSIGTPIGSSNSNFSVVEADYTKMKLVYFGNEFPHDDLGGLLRELHTHSKDRRHPVLAQFLDEATLAIREEVRQLPVTLRALVPPFETIVNLADFADLRKGPLSGSVDGVLLSLVELGTFIGYHEAHPDEFNFDSVNTSLTGLGIGLLASAAVALARNLSDLPLSGAQVIRQAFRLGGLVDEVSQNLQPRDWTETGTPDSWAYVLPDVTAGQVQDELDAVYSKENTPAPSKVFISALSATSVTISGPPARLQSLLLKVDFFRDRKHVALPVYGGLCHANHIYTQDNVRRVVRTHSMEFLNSKMSPRVPVFSTSTGAPFQAKDAADLFEHLIGEILTKPIQWDLVVEGVIARARDAEASVCKLVVFRLSLPIHDMSAALERLPGFQTSTEEIIPWVHEKDTTAEGGGPRGTQQSKIAIVGMSCRMPGGATDTEKFWQLLEDGLDVHRKIPADRFDVDSHHDPTGKRMNTSHTAYGCFIDEPGLFDAPFFNMSPREAQQTDPMQRLGLVTAYEALERAGYVANRTASTDLHRIGTFYGQASDDYREVNTAQEISTYFIPGGCRAFGPGRINYFFKFSGPSYSIDTACSSSLATIQTACTSLWAGETDMAVAGGTNILTNSDAFAGLSHGHFLTKTPNACKTWDEEADGYCRADAVASVVLKRIEDAEADNDNILGVIVGAGTNHSAEAVSITHPHAGHQAYLGNLVATRAAIDPLDVSFVEMHGTGTQAGDTEEIQSVTNVFAPLNRRRSSKNPLYIGAVKSNVGHSEAAAGVTAVVKVLLMLQKNAIPPHVGIKNRLNPKFPKDLDKRNLRIPYQKTEWPHVPGKKRLAIVNNFSAAGGNTSLAIEEAPTREVVGRDSRRMHVVAISAKSKISLKGNLERFLAYLDNNENNPNFSLANLSYSTTARRYHHNHRVAIAASSVEQVRKHLTSAMASADSHKPIPTTGPPSIAFAFTGQGASFKCYSLSLFHDSPYFRSQILHLDELAQSQGFPSFIPVLDGSHRKDHAHSPVMTQLALVCTEIALAKYWGALKVKPDVVVGHSLGEYAALHVAGVLSASDAIFLVGRRALLLEQRCQVGSHKMVAVRASLEQIETSAGDNPYEIACINGPKETVLSGPSTDMDALIPHLEADGYKCFSLDVAFAFHSAQTDPVLDEFEMIANSGVLFQAPQLPIISPLLGKVVFDEKTVNADYVRRATREPVNFLEALRTAHKIGTISDETAWVEIGPHPVGIGFVKSTLGPRNIAVPSLRRGEDDWTTISQSLATLHCAGVQLSWDEFHKPFEKALRLLDLPTYAWNDKTYWIQYKGDWALTKGNTFYDAEKGLDKKSQFAPSTTNLSSLSTSTVQRIIEESFDGTAGTVVMQSDLMQPDFRAAAWGHKMNGCGVVTSSIHADIVYTLGEYLYKKFKPSTKSVEIDIANLHVVKGLVANAKTTTPQLIQVSLITSDINSATAQATWYTVDNETGLLSEPFATATLVYGSATSWLSSWVPTTHLILSRIQQLEHLAATGVANRFNNNMAYLLFANNLVDYAPKYRGMQSVVLHELEAFADVTLSTEKSGTWTIPPYFIDSVAHLAGFVMNVSDAIDTKSNYCVTPGWASMRFAKPLVAGGKYRSYVKMIPTAEDATVYFGDVYILQNDVIIGTVGAIEFRRYPRILLNRFFSAPDDPKSVTVTVAPAVAPAAVTQKALEVQAPPKPANVSTTEPAAMHTKAVPATAAAPEPKVVPAAEAAETTSAKAIQLIADEAALDLADLDDEADFASLGIDSLMSLVIAEKFREQLGVVVSGSLFLEYPTIGDLRSWLEEYYN</sequence>
<dbReference type="FunFam" id="3.40.366.10:FF:000002">
    <property type="entry name" value="Probable polyketide synthase 2"/>
    <property type="match status" value="1"/>
</dbReference>
<dbReference type="GO" id="GO:0031177">
    <property type="term" value="F:phosphopantetheine binding"/>
    <property type="evidence" value="ECO:0007669"/>
    <property type="project" value="InterPro"/>
</dbReference>
<dbReference type="InterPro" id="IPR009081">
    <property type="entry name" value="PP-bd_ACP"/>
</dbReference>
<gene>
    <name evidence="9" type="ORF">CONLIGDRAFT_621484</name>
</gene>
<dbReference type="FunFam" id="1.10.1200.10:FF:000011">
    <property type="entry name" value="Sterigmatocystin biosynthesis polyketide synthase"/>
    <property type="match status" value="1"/>
</dbReference>
<dbReference type="PROSITE" id="PS52019">
    <property type="entry name" value="PKS_MFAS_DH"/>
    <property type="match status" value="1"/>
</dbReference>
<dbReference type="Gene3D" id="1.10.1200.10">
    <property type="entry name" value="ACP-like"/>
    <property type="match status" value="1"/>
</dbReference>
<dbReference type="InterPro" id="IPR014043">
    <property type="entry name" value="Acyl_transferase_dom"/>
</dbReference>
<dbReference type="Pfam" id="PF02801">
    <property type="entry name" value="Ketoacyl-synt_C"/>
    <property type="match status" value="1"/>
</dbReference>
<keyword evidence="3" id="KW-0808">Transferase</keyword>
<feature type="active site" description="Proton donor; for dehydratase activity" evidence="5">
    <location>
        <position position="1566"/>
    </location>
</feature>
<evidence type="ECO:0000313" key="10">
    <source>
        <dbReference type="Proteomes" id="UP000182658"/>
    </source>
</evidence>
<feature type="region of interest" description="N-terminal hotdog fold" evidence="5">
    <location>
        <begin position="1344"/>
        <end position="1480"/>
    </location>
</feature>
<dbReference type="InterPro" id="IPR032088">
    <property type="entry name" value="SAT"/>
</dbReference>
<dbReference type="SUPFAM" id="SSF53901">
    <property type="entry name" value="Thiolase-like"/>
    <property type="match status" value="1"/>
</dbReference>
<dbReference type="Gene3D" id="3.30.70.3290">
    <property type="match status" value="1"/>
</dbReference>
<dbReference type="InterPro" id="IPR016039">
    <property type="entry name" value="Thiolase-like"/>
</dbReference>
<dbReference type="SMART" id="SM00825">
    <property type="entry name" value="PKS_KS"/>
    <property type="match status" value="1"/>
</dbReference>
<dbReference type="Proteomes" id="UP000182658">
    <property type="component" value="Unassembled WGS sequence"/>
</dbReference>
<evidence type="ECO:0000256" key="2">
    <source>
        <dbReference type="ARBA" id="ARBA00022553"/>
    </source>
</evidence>